<organism evidence="1 2">
    <name type="scientific">Exophiala oligosperma</name>
    <dbReference type="NCBI Taxonomy" id="215243"/>
    <lineage>
        <taxon>Eukaryota</taxon>
        <taxon>Fungi</taxon>
        <taxon>Dikarya</taxon>
        <taxon>Ascomycota</taxon>
        <taxon>Pezizomycotina</taxon>
        <taxon>Eurotiomycetes</taxon>
        <taxon>Chaetothyriomycetidae</taxon>
        <taxon>Chaetothyriales</taxon>
        <taxon>Herpotrichiellaceae</taxon>
        <taxon>Exophiala</taxon>
    </lineage>
</organism>
<protein>
    <submittedName>
        <fullName evidence="1">Uncharacterized protein</fullName>
    </submittedName>
</protein>
<dbReference type="VEuPathDB" id="FungiDB:PV06_11158"/>
<dbReference type="Proteomes" id="UP000053342">
    <property type="component" value="Unassembled WGS sequence"/>
</dbReference>
<dbReference type="AlphaFoldDB" id="A0A0D2A8J5"/>
<sequence length="330" mass="36257">MWKIYTTIREGTVLGTQGPKLGLLAQTVDATSLNLRLPCKMERASCLAFTLVTISPDSDLHAVHVASSISIRLSFISDVASLVCPSLASSFVFTFTSPDPTDSSSLDYLSHPGAPFSFFVMGKKQTPSETLRKAKEKCSARDTGIADGKPTFRKLEPGTERNYQRQLDLWHEFVRENPDASPYDLRSLQAFVKEMAYAIDGAEGIEEGCTETVHHGNLPPKLTCFTLPGNFGWWTGSNINRLPREWTIGYYFWLISSPPPELASTLNPAADRGAAAASTTVISLLVCLSTNMGIPNLQFNSLVMPKKNRKDAREKVVRAPSTALFPEDGY</sequence>
<dbReference type="RefSeq" id="XP_016256862.1">
    <property type="nucleotide sequence ID" value="XM_016412786.1"/>
</dbReference>
<proteinExistence type="predicted"/>
<evidence type="ECO:0000313" key="2">
    <source>
        <dbReference type="Proteomes" id="UP000053342"/>
    </source>
</evidence>
<gene>
    <name evidence="1" type="ORF">PV06_11158</name>
</gene>
<accession>A0A0D2A8J5</accession>
<keyword evidence="2" id="KW-1185">Reference proteome</keyword>
<dbReference type="STRING" id="215243.A0A0D2A8J5"/>
<reference evidence="1 2" key="1">
    <citation type="submission" date="2015-01" db="EMBL/GenBank/DDBJ databases">
        <title>The Genome Sequence of Exophiala oligosperma CBS72588.</title>
        <authorList>
            <consortium name="The Broad Institute Genomics Platform"/>
            <person name="Cuomo C."/>
            <person name="de Hoog S."/>
            <person name="Gorbushina A."/>
            <person name="Stielow B."/>
            <person name="Teixiera M."/>
            <person name="Abouelleil A."/>
            <person name="Chapman S.B."/>
            <person name="Priest M."/>
            <person name="Young S.K."/>
            <person name="Wortman J."/>
            <person name="Nusbaum C."/>
            <person name="Birren B."/>
        </authorList>
    </citation>
    <scope>NUCLEOTIDE SEQUENCE [LARGE SCALE GENOMIC DNA]</scope>
    <source>
        <strain evidence="1 2">CBS 72588</strain>
    </source>
</reference>
<name>A0A0D2A8J5_9EURO</name>
<dbReference type="HOGENOM" id="CLU_842075_0_0_1"/>
<dbReference type="GeneID" id="27363232"/>
<dbReference type="OrthoDB" id="4160863at2759"/>
<evidence type="ECO:0000313" key="1">
    <source>
        <dbReference type="EMBL" id="KIW36646.1"/>
    </source>
</evidence>
<dbReference type="EMBL" id="KN847351">
    <property type="protein sequence ID" value="KIW36646.1"/>
    <property type="molecule type" value="Genomic_DNA"/>
</dbReference>